<dbReference type="AlphaFoldDB" id="A0A3P1XNK9"/>
<keyword evidence="3" id="KW-0732">Signal</keyword>
<dbReference type="InterPro" id="IPR013783">
    <property type="entry name" value="Ig-like_fold"/>
</dbReference>
<dbReference type="InterPro" id="IPR024361">
    <property type="entry name" value="BACON"/>
</dbReference>
<dbReference type="InterPro" id="IPR052574">
    <property type="entry name" value="CDIRP"/>
</dbReference>
<dbReference type="Gene3D" id="3.80.10.10">
    <property type="entry name" value="Ribonuclease Inhibitor"/>
    <property type="match status" value="2"/>
</dbReference>
<evidence type="ECO:0000256" key="2">
    <source>
        <dbReference type="ARBA" id="ARBA00022737"/>
    </source>
</evidence>
<name>A0A3P1XNK9_TANFO</name>
<dbReference type="Pfam" id="PF12799">
    <property type="entry name" value="LRR_4"/>
    <property type="match status" value="1"/>
</dbReference>
<dbReference type="Pfam" id="PF19190">
    <property type="entry name" value="BACON_2"/>
    <property type="match status" value="1"/>
</dbReference>
<evidence type="ECO:0000259" key="4">
    <source>
        <dbReference type="Pfam" id="PF19190"/>
    </source>
</evidence>
<keyword evidence="1" id="KW-0433">Leucine-rich repeat</keyword>
<comment type="caution">
    <text evidence="5">The sequence shown here is derived from an EMBL/GenBank/DDBJ whole genome shotgun (WGS) entry which is preliminary data.</text>
</comment>
<keyword evidence="2" id="KW-0677">Repeat</keyword>
<dbReference type="RefSeq" id="WP_124751757.1">
    <property type="nucleotide sequence ID" value="NZ_RQYS01000031.1"/>
</dbReference>
<dbReference type="CDD" id="cd14948">
    <property type="entry name" value="BACON"/>
    <property type="match status" value="1"/>
</dbReference>
<accession>A0A3P1XNK9</accession>
<evidence type="ECO:0000313" key="5">
    <source>
        <dbReference type="EMBL" id="RRD60075.1"/>
    </source>
</evidence>
<proteinExistence type="predicted"/>
<feature type="signal peptide" evidence="3">
    <location>
        <begin position="1"/>
        <end position="23"/>
    </location>
</feature>
<feature type="chain" id="PRO_5018300580" description="BACON domain-containing protein" evidence="3">
    <location>
        <begin position="24"/>
        <end position="670"/>
    </location>
</feature>
<dbReference type="InterPro" id="IPR032675">
    <property type="entry name" value="LRR_dom_sf"/>
</dbReference>
<dbReference type="SUPFAM" id="SSF52058">
    <property type="entry name" value="L domain-like"/>
    <property type="match status" value="2"/>
</dbReference>
<dbReference type="PANTHER" id="PTHR47566:SF1">
    <property type="entry name" value="PROTEIN NUD1"/>
    <property type="match status" value="1"/>
</dbReference>
<dbReference type="PANTHER" id="PTHR47566">
    <property type="match status" value="1"/>
</dbReference>
<gene>
    <name evidence="5" type="ORF">EII40_08060</name>
</gene>
<sequence length="670" mass="71848">MKNILLFILGALMAVLWTETTRAQSPGVIKITTARNVGDPIRMLISSSENVTLDGVNGTWVNGNSVTYVLTKKTVTITGNVKGFDCWYQLSDLTTLDASNCPTLETLNCGSNQLASLNVSGCTNLRTLHCANNRLTQLDLSTSGGERFWSLSCSNNQLKTLDVSACYKLMKLICERNQIKEEGMDQLIASLPDRSAMNLKGQLWLIDHTQNDEGNVCTTAQVAAAKARGWIPKEYNGSVWVDYLGSSPASVITMTTDKTVGQTIVLTFLENEAEHVTVSGATLTQSITNNGYRSNTYTLTEQNITVTGNITCLRCNRNQLTALDVSGNTALAELQCGSNQLTELDLSNNTALTELFCGENRLSRIDVSLNTQLTSLLCGDNPLTTALDVSTNTLLVELHCQNGRLSALDLSNNTRLSILECSDNQLATINLSNNINLVELICGGNKLTELDVSKNTKLHAIACSDNLLTRLDLSKTDIWGLYCARNQIKDEAMDRLIASLPNRVGQIPQCRIGIYDNTQSDEGNVCTTVQVAASKARGWIPQEHIGNWQWIDYNGSEPAQLPTLSVSPATLDFVAAGEGKVLTVTSNTSWTAVSSAAWLTLSAGSGTNAGSITATAAANEATSVRTATITFTADTVTRIVTVTQAAASAPPPPPAPTLSVSPATLNFAAT</sequence>
<dbReference type="Proteomes" id="UP000278609">
    <property type="component" value="Unassembled WGS sequence"/>
</dbReference>
<reference evidence="5 6" key="1">
    <citation type="submission" date="2018-11" db="EMBL/GenBank/DDBJ databases">
        <title>Genomes From Bacteria Associated with the Canine Oral Cavity: a Test Case for Automated Genome-Based Taxonomic Assignment.</title>
        <authorList>
            <person name="Coil D.A."/>
            <person name="Jospin G."/>
            <person name="Darling A.E."/>
            <person name="Wallis C."/>
            <person name="Davis I.J."/>
            <person name="Harris S."/>
            <person name="Eisen J.A."/>
            <person name="Holcombe L.J."/>
            <person name="O'Flynn C."/>
        </authorList>
    </citation>
    <scope>NUCLEOTIDE SEQUENCE [LARGE SCALE GENOMIC DNA]</scope>
    <source>
        <strain evidence="5 6">OH2617_COT-023</strain>
    </source>
</reference>
<protein>
    <recommendedName>
        <fullName evidence="4">BACON domain-containing protein</fullName>
    </recommendedName>
</protein>
<organism evidence="5 6">
    <name type="scientific">Tannerella forsythia</name>
    <name type="common">Bacteroides forsythus</name>
    <dbReference type="NCBI Taxonomy" id="28112"/>
    <lineage>
        <taxon>Bacteria</taxon>
        <taxon>Pseudomonadati</taxon>
        <taxon>Bacteroidota</taxon>
        <taxon>Bacteroidia</taxon>
        <taxon>Bacteroidales</taxon>
        <taxon>Tannerellaceae</taxon>
        <taxon>Tannerella</taxon>
    </lineage>
</organism>
<evidence type="ECO:0000256" key="3">
    <source>
        <dbReference type="SAM" id="SignalP"/>
    </source>
</evidence>
<feature type="non-terminal residue" evidence="5">
    <location>
        <position position="670"/>
    </location>
</feature>
<evidence type="ECO:0000256" key="1">
    <source>
        <dbReference type="ARBA" id="ARBA00022614"/>
    </source>
</evidence>
<dbReference type="EMBL" id="RQYS01000031">
    <property type="protein sequence ID" value="RRD60075.1"/>
    <property type="molecule type" value="Genomic_DNA"/>
</dbReference>
<dbReference type="InterPro" id="IPR025875">
    <property type="entry name" value="Leu-rich_rpt_4"/>
</dbReference>
<dbReference type="GO" id="GO:0035591">
    <property type="term" value="F:signaling adaptor activity"/>
    <property type="evidence" value="ECO:0007669"/>
    <property type="project" value="TreeGrafter"/>
</dbReference>
<evidence type="ECO:0000313" key="6">
    <source>
        <dbReference type="Proteomes" id="UP000278609"/>
    </source>
</evidence>
<feature type="domain" description="BACON" evidence="4">
    <location>
        <begin position="564"/>
        <end position="646"/>
    </location>
</feature>
<dbReference type="OrthoDB" id="1077656at2"/>
<dbReference type="Gene3D" id="2.60.40.10">
    <property type="entry name" value="Immunoglobulins"/>
    <property type="match status" value="1"/>
</dbReference>